<keyword evidence="4 5" id="KW-0472">Membrane</keyword>
<dbReference type="InterPro" id="IPR007452">
    <property type="entry name" value="TamB_C"/>
</dbReference>
<accession>K7AR00</accession>
<dbReference type="GO" id="GO:0097347">
    <property type="term" value="C:TAM protein secretion complex"/>
    <property type="evidence" value="ECO:0007669"/>
    <property type="project" value="TreeGrafter"/>
</dbReference>
<name>K7AR00_9ALTE</name>
<dbReference type="PATRIC" id="fig|1129794.4.peg.3922"/>
<comment type="subcellular location">
    <subcellularLocation>
        <location evidence="1">Membrane</location>
        <topology evidence="1">Single-pass membrane protein</topology>
    </subcellularLocation>
</comment>
<evidence type="ECO:0000256" key="2">
    <source>
        <dbReference type="ARBA" id="ARBA00022692"/>
    </source>
</evidence>
<evidence type="ECO:0000259" key="6">
    <source>
        <dbReference type="Pfam" id="PF04357"/>
    </source>
</evidence>
<protein>
    <recommendedName>
        <fullName evidence="6">Translocation and assembly module TamB C-terminal domain-containing protein</fullName>
    </recommendedName>
</protein>
<dbReference type="OrthoDB" id="5555605at2"/>
<dbReference type="EMBL" id="CP003837">
    <property type="protein sequence ID" value="AGH46044.1"/>
    <property type="molecule type" value="Genomic_DNA"/>
</dbReference>
<dbReference type="RefSeq" id="WP_007638020.1">
    <property type="nucleotide sequence ID" value="NC_020514.1"/>
</dbReference>
<dbReference type="Proteomes" id="UP000011864">
    <property type="component" value="Chromosome"/>
</dbReference>
<evidence type="ECO:0000256" key="1">
    <source>
        <dbReference type="ARBA" id="ARBA00004167"/>
    </source>
</evidence>
<organism evidence="7 8">
    <name type="scientific">Paraglaciecola psychrophila 170</name>
    <dbReference type="NCBI Taxonomy" id="1129794"/>
    <lineage>
        <taxon>Bacteria</taxon>
        <taxon>Pseudomonadati</taxon>
        <taxon>Pseudomonadota</taxon>
        <taxon>Gammaproteobacteria</taxon>
        <taxon>Alteromonadales</taxon>
        <taxon>Alteromonadaceae</taxon>
        <taxon>Paraglaciecola</taxon>
    </lineage>
</organism>
<evidence type="ECO:0000256" key="5">
    <source>
        <dbReference type="SAM" id="Phobius"/>
    </source>
</evidence>
<evidence type="ECO:0000256" key="3">
    <source>
        <dbReference type="ARBA" id="ARBA00022989"/>
    </source>
</evidence>
<proteinExistence type="predicted"/>
<feature type="domain" description="Translocation and assembly module TamB C-terminal" evidence="6">
    <location>
        <begin position="946"/>
        <end position="1280"/>
    </location>
</feature>
<keyword evidence="2 5" id="KW-0812">Transmembrane</keyword>
<evidence type="ECO:0000313" key="8">
    <source>
        <dbReference type="Proteomes" id="UP000011864"/>
    </source>
</evidence>
<dbReference type="STRING" id="1129794.C427_3939"/>
<dbReference type="PANTHER" id="PTHR36985:SF1">
    <property type="entry name" value="TRANSLOCATION AND ASSEMBLY MODULE SUBUNIT TAMB"/>
    <property type="match status" value="1"/>
</dbReference>
<dbReference type="GO" id="GO:0005886">
    <property type="term" value="C:plasma membrane"/>
    <property type="evidence" value="ECO:0007669"/>
    <property type="project" value="InterPro"/>
</dbReference>
<feature type="transmembrane region" description="Helical" evidence="5">
    <location>
        <begin position="31"/>
        <end position="51"/>
    </location>
</feature>
<keyword evidence="8" id="KW-1185">Reference proteome</keyword>
<reference evidence="7 8" key="1">
    <citation type="journal article" date="2013" name="Genome Announc.">
        <title>Complete Genome Sequence of Glaciecola psychrophila Strain 170T.</title>
        <authorList>
            <person name="Yin J."/>
            <person name="Chen J."/>
            <person name="Liu G."/>
            <person name="Yu Y."/>
            <person name="Song L."/>
            <person name="Wang X."/>
            <person name="Qu X."/>
        </authorList>
    </citation>
    <scope>NUCLEOTIDE SEQUENCE [LARGE SCALE GENOMIC DNA]</scope>
    <source>
        <strain evidence="7 8">170</strain>
    </source>
</reference>
<dbReference type="Pfam" id="PF04357">
    <property type="entry name" value="TamB"/>
    <property type="match status" value="1"/>
</dbReference>
<dbReference type="KEGG" id="gps:C427_3939"/>
<dbReference type="PANTHER" id="PTHR36985">
    <property type="entry name" value="TRANSLOCATION AND ASSEMBLY MODULE SUBUNIT TAMB"/>
    <property type="match status" value="1"/>
</dbReference>
<dbReference type="GO" id="GO:0009306">
    <property type="term" value="P:protein secretion"/>
    <property type="evidence" value="ECO:0007669"/>
    <property type="project" value="InterPro"/>
</dbReference>
<dbReference type="HOGENOM" id="CLU_002338_0_1_6"/>
<gene>
    <name evidence="7" type="ORF">C427_3939</name>
</gene>
<keyword evidence="3 5" id="KW-1133">Transmembrane helix</keyword>
<dbReference type="eggNOG" id="COG2911">
    <property type="taxonomic scope" value="Bacteria"/>
</dbReference>
<evidence type="ECO:0000256" key="4">
    <source>
        <dbReference type="ARBA" id="ARBA00023136"/>
    </source>
</evidence>
<sequence>MTSVSNAQTNTEKPQRTPSLIRKIITAIIKFWLVLVVVICLLIGLVMTPWGTKTVVGMGNRLVEGLTVDYLSGGVGSKLHLSSVKWKQPGSNIDIDNLKLSIQLACVWRLALCIDSLSTDKMVVQLKPTAPSPSTEPATSAMTLPFPVSVQNINLNKFSLGIQDTADITWQQLTGKLDFYKRLRIEKMQLDGFNLTTYATPTPPVVTKAEPFDWTTWQYQPLTPLSMVLPIHFDVLAFKMSTASLQLAGQEAFTFKKVSLKAKGSKKKLQLDELLIEHENGQLLAKGNVQLSGDFEHVFSVDANAQLLQQLPLKLILRSSGNIHSLSSQVELTESMLAATAPSPTSQSKPLKLIMDLSAQLSKATLPLKVRLDWDHLEWPLADPEFTSEKGEIDIHGDLKALKMTIQTMLTGKNVPDTQISLSAFAASTAQNKSFELNQFLLKTLGGQLLTEGKLTFAEYIDWQGNATISHIDPSVFWPELVADINGVVLTQANNSQGVWKAKLDKLDINGQWQGYPLSASGSVDYHQHDGLQMRALSLKNADNILLLDGAVSKQQALDIKFTLDATDLANSLPKLGGALNLSGTVRGSTEQPEVSYALSGSDLVFSEVFVAQAVGNGEIKWNKQKPIALDLELMGIQGINNQVDSAKIVLRGDASDHQLDLTTSGQSTRVNLSIQGQLNQTSWQGHWLAGDIKSSYANLTLLEPFKIEADWGKQQYFIAPHCWRHTDYELCVKKAEFKQNTAVWDVSLKEFDVLSVVRRLMPEIPPIQTKSRLNLELSGDWDIEQLPDANLSASLSPGDWIFSEQNNLKLTLDQTIVKAQINQKNILANINLSGNKMGTLSANIQGPSGVYADSLNRPIQGDLLIERFDLAAFKALVPQLDVLQGAINGQAQIDGTLGKPLLTGELKLADGALKDESLPVALSAIEQGISLKGQHAEFKGSYKLGKGLGQMDGDIAWLPAIKGHLNISGEELEFDYQSMIKAKVSPNINLKFEPNNVEINGELTIPYARVKVRELPKGSISPSKDVVLVEKQAEQETSQQRLALNVLLNIDPLRSNEVKLDAFGLTTDLQGELRLQNNKSEIFGSGEVQLVNGRYRAYGQNLIIREGDILFTSSLDRPFLNIEAVRDPDLTLDSVVAGLRVEGAAQNPSVSVFSEPVMEQQQILSYMLTGRGMGQSSGDSQDTILTNALLSLGLGQSENLISKVGNKLGFEDVNLDTSGQGDGTQLSLSGTIAPGVQLRYGVGVFDSISEVAIRYELIPRLYIEAVSGVSNAIDIYYQFSIEGSQNKQLKDD</sequence>
<evidence type="ECO:0000313" key="7">
    <source>
        <dbReference type="EMBL" id="AGH46044.1"/>
    </source>
</evidence>